<gene>
    <name evidence="1" type="ORF">A361_07210</name>
</gene>
<protein>
    <submittedName>
        <fullName evidence="1">Spore gernimation protein</fullName>
    </submittedName>
</protein>
<dbReference type="Pfam" id="PF10970">
    <property type="entry name" value="GerPE"/>
    <property type="match status" value="1"/>
</dbReference>
<dbReference type="InterPro" id="IPR024496">
    <property type="entry name" value="Spore_germ_GerPE"/>
</dbReference>
<dbReference type="KEGG" id="bon:A361_07210"/>
<dbReference type="EMBL" id="CP015506">
    <property type="protein sequence ID" value="AND38910.1"/>
    <property type="molecule type" value="Genomic_DNA"/>
</dbReference>
<sequence length="132" mass="14769">MLQRTSSVDRINIDTIAFSSVFEIGDSCFIKGFSRAIADQREAEYFNAKEGNFSVYPVFSEPIPLIPIEEDITMQTTQLNPIIRVQNIDIIGVSSSSVVHIGNSGNISMEARVKHIRQVYPKTALLKDENFS</sequence>
<dbReference type="RefSeq" id="WP_009331286.1">
    <property type="nucleotide sequence ID" value="NZ_CP015506.1"/>
</dbReference>
<reference evidence="1 2" key="1">
    <citation type="submission" date="2016-04" db="EMBL/GenBank/DDBJ databases">
        <title>Complete genome sequence of Bacillus oceanisediminis strain 2691.</title>
        <authorList>
            <person name="Jeong H."/>
            <person name="Kim H.J."/>
            <person name="Lee D.-W."/>
        </authorList>
    </citation>
    <scope>NUCLEOTIDE SEQUENCE [LARGE SCALE GENOMIC DNA]</scope>
    <source>
        <strain evidence="1 2">2691</strain>
    </source>
</reference>
<dbReference type="eggNOG" id="ENOG503385J">
    <property type="taxonomic scope" value="Bacteria"/>
</dbReference>
<dbReference type="STRING" id="1196031.A361_07210"/>
<evidence type="ECO:0000313" key="2">
    <source>
        <dbReference type="Proteomes" id="UP000077856"/>
    </source>
</evidence>
<evidence type="ECO:0000313" key="1">
    <source>
        <dbReference type="EMBL" id="AND38910.1"/>
    </source>
</evidence>
<name>A0A160M8J9_9BACI</name>
<accession>A0A160M8J9</accession>
<dbReference type="AlphaFoldDB" id="A0A160M8J9"/>
<organism evidence="1 2">
    <name type="scientific">Cytobacillus oceanisediminis 2691</name>
    <dbReference type="NCBI Taxonomy" id="1196031"/>
    <lineage>
        <taxon>Bacteria</taxon>
        <taxon>Bacillati</taxon>
        <taxon>Bacillota</taxon>
        <taxon>Bacilli</taxon>
        <taxon>Bacillales</taxon>
        <taxon>Bacillaceae</taxon>
        <taxon>Cytobacillus</taxon>
    </lineage>
</organism>
<dbReference type="Proteomes" id="UP000077856">
    <property type="component" value="Chromosome"/>
</dbReference>
<proteinExistence type="predicted"/>